<sequence>MRVLRVALLIADTPPPEVVAKYGDYNVLYTQLLQRALRLEELDQSVQLETVPFDVVEAMAYPEQPETFDAILISGSAATAHEGVPWILRLVEYTRELPKRAPTCRLVGICFGHQIIARALGGQLQRNERGWELGWTKVTLNALGQQVLQTEKPALHLQQVHRDHVTMLPPGFEVLASTVISPLQMMWKPGHIFAVQAHPEFVPGVVREIIAVRRKRGVFSDELADASLAKLDRENDSDWLGGWIARFMLQQTG</sequence>
<evidence type="ECO:0000313" key="3">
    <source>
        <dbReference type="Proteomes" id="UP000271241"/>
    </source>
</evidence>
<dbReference type="GO" id="GO:0005829">
    <property type="term" value="C:cytosol"/>
    <property type="evidence" value="ECO:0007669"/>
    <property type="project" value="TreeGrafter"/>
</dbReference>
<proteinExistence type="predicted"/>
<keyword evidence="3" id="KW-1185">Reference proteome</keyword>
<dbReference type="Proteomes" id="UP000271241">
    <property type="component" value="Unassembled WGS sequence"/>
</dbReference>
<dbReference type="PROSITE" id="PS51273">
    <property type="entry name" value="GATASE_TYPE_1"/>
    <property type="match status" value="1"/>
</dbReference>
<dbReference type="InterPro" id="IPR017926">
    <property type="entry name" value="GATASE"/>
</dbReference>
<feature type="domain" description="Glutamine amidotransferase" evidence="1">
    <location>
        <begin position="29"/>
        <end position="205"/>
    </location>
</feature>
<dbReference type="PANTHER" id="PTHR42695:SF5">
    <property type="entry name" value="GLUTAMINE AMIDOTRANSFERASE YLR126C-RELATED"/>
    <property type="match status" value="1"/>
</dbReference>
<accession>A0A4P9XQQ7</accession>
<gene>
    <name evidence="2" type="ORF">THASP1DRAFT_15720</name>
</gene>
<dbReference type="CDD" id="cd01741">
    <property type="entry name" value="GATase1_1"/>
    <property type="match status" value="1"/>
</dbReference>
<dbReference type="STRING" id="78915.A0A4P9XQQ7"/>
<dbReference type="SUPFAM" id="SSF52317">
    <property type="entry name" value="Class I glutamine amidotransferase-like"/>
    <property type="match status" value="1"/>
</dbReference>
<organism evidence="2 3">
    <name type="scientific">Thamnocephalis sphaerospora</name>
    <dbReference type="NCBI Taxonomy" id="78915"/>
    <lineage>
        <taxon>Eukaryota</taxon>
        <taxon>Fungi</taxon>
        <taxon>Fungi incertae sedis</taxon>
        <taxon>Zoopagomycota</taxon>
        <taxon>Zoopagomycotina</taxon>
        <taxon>Zoopagomycetes</taxon>
        <taxon>Zoopagales</taxon>
        <taxon>Sigmoideomycetaceae</taxon>
        <taxon>Thamnocephalis</taxon>
    </lineage>
</organism>
<dbReference type="AlphaFoldDB" id="A0A4P9XQQ7"/>
<protein>
    <submittedName>
        <fullName evidence="2">Glutamine amidotransferas-like protein class-I</fullName>
    </submittedName>
</protein>
<dbReference type="EMBL" id="KZ992607">
    <property type="protein sequence ID" value="RKP08387.1"/>
    <property type="molecule type" value="Genomic_DNA"/>
</dbReference>
<reference evidence="3" key="1">
    <citation type="journal article" date="2018" name="Nat. Microbiol.">
        <title>Leveraging single-cell genomics to expand the fungal tree of life.</title>
        <authorList>
            <person name="Ahrendt S.R."/>
            <person name="Quandt C.A."/>
            <person name="Ciobanu D."/>
            <person name="Clum A."/>
            <person name="Salamov A."/>
            <person name="Andreopoulos B."/>
            <person name="Cheng J.F."/>
            <person name="Woyke T."/>
            <person name="Pelin A."/>
            <person name="Henrissat B."/>
            <person name="Reynolds N.K."/>
            <person name="Benny G.L."/>
            <person name="Smith M.E."/>
            <person name="James T.Y."/>
            <person name="Grigoriev I.V."/>
        </authorList>
    </citation>
    <scope>NUCLEOTIDE SEQUENCE [LARGE SCALE GENOMIC DNA]</scope>
    <source>
        <strain evidence="3">RSA 1356</strain>
    </source>
</reference>
<dbReference type="OrthoDB" id="92161at2759"/>
<dbReference type="Pfam" id="PF00117">
    <property type="entry name" value="GATase"/>
    <property type="match status" value="1"/>
</dbReference>
<evidence type="ECO:0000313" key="2">
    <source>
        <dbReference type="EMBL" id="RKP08387.1"/>
    </source>
</evidence>
<dbReference type="Gene3D" id="3.40.50.880">
    <property type="match status" value="1"/>
</dbReference>
<dbReference type="GO" id="GO:0005634">
    <property type="term" value="C:nucleus"/>
    <property type="evidence" value="ECO:0007669"/>
    <property type="project" value="TreeGrafter"/>
</dbReference>
<name>A0A4P9XQQ7_9FUNG</name>
<dbReference type="PANTHER" id="PTHR42695">
    <property type="entry name" value="GLUTAMINE AMIDOTRANSFERASE YLR126C-RELATED"/>
    <property type="match status" value="1"/>
</dbReference>
<dbReference type="InterPro" id="IPR044992">
    <property type="entry name" value="ChyE-like"/>
</dbReference>
<dbReference type="InterPro" id="IPR029062">
    <property type="entry name" value="Class_I_gatase-like"/>
</dbReference>
<evidence type="ECO:0000259" key="1">
    <source>
        <dbReference type="Pfam" id="PF00117"/>
    </source>
</evidence>